<dbReference type="Proteomes" id="UP000032900">
    <property type="component" value="Unassembled WGS sequence"/>
</dbReference>
<dbReference type="STRING" id="1236989.JCM15548_12848"/>
<dbReference type="AlphaFoldDB" id="A0A0E9LYB8"/>
<proteinExistence type="predicted"/>
<comment type="caution">
    <text evidence="1">The sequence shown here is derived from an EMBL/GenBank/DDBJ whole genome shotgun (WGS) entry which is preliminary data.</text>
</comment>
<dbReference type="EMBL" id="BAZW01000025">
    <property type="protein sequence ID" value="GAO30562.1"/>
    <property type="molecule type" value="Genomic_DNA"/>
</dbReference>
<accession>A0A0E9LYB8</accession>
<gene>
    <name evidence="1" type="ORF">JCM15548_12848</name>
</gene>
<organism evidence="1 2">
    <name type="scientific">Geofilum rubicundum JCM 15548</name>
    <dbReference type="NCBI Taxonomy" id="1236989"/>
    <lineage>
        <taxon>Bacteria</taxon>
        <taxon>Pseudomonadati</taxon>
        <taxon>Bacteroidota</taxon>
        <taxon>Bacteroidia</taxon>
        <taxon>Marinilabiliales</taxon>
        <taxon>Marinilabiliaceae</taxon>
        <taxon>Geofilum</taxon>
    </lineage>
</organism>
<evidence type="ECO:0000313" key="2">
    <source>
        <dbReference type="Proteomes" id="UP000032900"/>
    </source>
</evidence>
<evidence type="ECO:0000313" key="1">
    <source>
        <dbReference type="EMBL" id="GAO30562.1"/>
    </source>
</evidence>
<keyword evidence="2" id="KW-1185">Reference proteome</keyword>
<sequence length="58" mass="6789">MTHLEIYMIEAINYLSNTLSSFSIATTIKNQYFSFIGIKARNLFTSPIQLNLWHNYSQ</sequence>
<reference evidence="1 2" key="1">
    <citation type="journal article" date="2015" name="Microbes Environ.">
        <title>Distribution and evolution of nitrogen fixation genes in the phylum bacteroidetes.</title>
        <authorList>
            <person name="Inoue J."/>
            <person name="Oshima K."/>
            <person name="Suda W."/>
            <person name="Sakamoto M."/>
            <person name="Iino T."/>
            <person name="Noda S."/>
            <person name="Hongoh Y."/>
            <person name="Hattori M."/>
            <person name="Ohkuma M."/>
        </authorList>
    </citation>
    <scope>NUCLEOTIDE SEQUENCE [LARGE SCALE GENOMIC DNA]</scope>
    <source>
        <strain evidence="1">JCM 15548</strain>
    </source>
</reference>
<name>A0A0E9LYB8_9BACT</name>
<protein>
    <submittedName>
        <fullName evidence="1">Uncharacterized protein</fullName>
    </submittedName>
</protein>